<dbReference type="PANTHER" id="PTHR43641">
    <property type="entry name" value="FORMATE ACETYLTRANSFERASE 3-RELATED"/>
    <property type="match status" value="1"/>
</dbReference>
<proteinExistence type="predicted"/>
<dbReference type="PROSITE" id="PS51554">
    <property type="entry name" value="PFL"/>
    <property type="match status" value="1"/>
</dbReference>
<dbReference type="EMBL" id="AP022360">
    <property type="protein sequence ID" value="BBU85367.1"/>
    <property type="molecule type" value="Genomic_DNA"/>
</dbReference>
<dbReference type="Gene3D" id="3.20.70.20">
    <property type="match status" value="1"/>
</dbReference>
<reference evidence="2 3" key="1">
    <citation type="submission" date="2020-01" db="EMBL/GenBank/DDBJ databases">
        <title>Dynamics of blaIMP-6 dissemination in carbapenem resistant Enterobacteriacea isolated from regional surveillance in Osaka, Japan.</title>
        <authorList>
            <person name="Abe R."/>
            <person name="Akeda Y."/>
            <person name="Sugawara Y."/>
            <person name="Yamamoto N."/>
            <person name="Tomono K."/>
            <person name="Takeuchi D."/>
            <person name="Kawahara R."/>
            <person name="Hamada S."/>
        </authorList>
    </citation>
    <scope>NUCLEOTIDE SEQUENCE [LARGE SCALE GENOMIC DNA]</scope>
    <source>
        <strain evidence="2 3">E300</strain>
    </source>
</reference>
<gene>
    <name evidence="2" type="ORF">EIMP300_67670</name>
</gene>
<evidence type="ECO:0000313" key="2">
    <source>
        <dbReference type="EMBL" id="BBU85367.1"/>
    </source>
</evidence>
<dbReference type="SUPFAM" id="SSF51998">
    <property type="entry name" value="PFL-like glycyl radical enzymes"/>
    <property type="match status" value="1"/>
</dbReference>
<dbReference type="Proteomes" id="UP000467488">
    <property type="component" value="Chromosome"/>
</dbReference>
<dbReference type="GO" id="GO:0005829">
    <property type="term" value="C:cytosol"/>
    <property type="evidence" value="ECO:0007669"/>
    <property type="project" value="TreeGrafter"/>
</dbReference>
<evidence type="ECO:0000259" key="1">
    <source>
        <dbReference type="PROSITE" id="PS51554"/>
    </source>
</evidence>
<dbReference type="Pfam" id="PF02901">
    <property type="entry name" value="PFL-like"/>
    <property type="match status" value="1"/>
</dbReference>
<protein>
    <recommendedName>
        <fullName evidence="1">PFL domain-containing protein</fullName>
    </recommendedName>
</protein>
<dbReference type="InterPro" id="IPR004184">
    <property type="entry name" value="PFL_dom"/>
</dbReference>
<accession>A0A8S0FYZ1</accession>
<sequence length="318" mass="36296">MTTLKLDTLSDRIKAHKNALVHIVKPPVCTERAQHYTEMYQQHLDKPIPVRRALALAHHLANRTIWIKHDELIIGNQASEVRAAPIFPEYTVSWIEKEIDDLADRPGAGFAVSEGHFLTQTIKTFFQQNKRVLHEVCPWWRGQTVQDRCYGMFTDEQKGLLATGIIKAEGNMTSGDAHLAVNFPLLLEKGLDGLREKVAERRSRINLTVLEDLHGEQFLKAIDIVLVAVSEHIERFAALAREMAATETRESRRDELLTIAENCDLIAHQPPQTFWQALQLCYFIQLILLDARLNLTVTRYRLVVWTSISIHTIAVTLN</sequence>
<organism evidence="2 3">
    <name type="scientific">Escherichia coli</name>
    <dbReference type="NCBI Taxonomy" id="562"/>
    <lineage>
        <taxon>Bacteria</taxon>
        <taxon>Pseudomonadati</taxon>
        <taxon>Pseudomonadota</taxon>
        <taxon>Gammaproteobacteria</taxon>
        <taxon>Enterobacterales</taxon>
        <taxon>Enterobacteriaceae</taxon>
        <taxon>Escherichia</taxon>
    </lineage>
</organism>
<dbReference type="PANTHER" id="PTHR43641:SF2">
    <property type="entry name" value="DEHYDRATASE YBIW-RELATED"/>
    <property type="match status" value="1"/>
</dbReference>
<dbReference type="InterPro" id="IPR051215">
    <property type="entry name" value="GRE"/>
</dbReference>
<evidence type="ECO:0000313" key="3">
    <source>
        <dbReference type="Proteomes" id="UP000467488"/>
    </source>
</evidence>
<dbReference type="GO" id="GO:0003824">
    <property type="term" value="F:catalytic activity"/>
    <property type="evidence" value="ECO:0007669"/>
    <property type="project" value="InterPro"/>
</dbReference>
<feature type="domain" description="PFL" evidence="1">
    <location>
        <begin position="11"/>
        <end position="318"/>
    </location>
</feature>
<name>A0A8S0FYZ1_ECOLX</name>
<dbReference type="AlphaFoldDB" id="A0A8S0FYZ1"/>